<evidence type="ECO:0008006" key="4">
    <source>
        <dbReference type="Google" id="ProtNLM"/>
    </source>
</evidence>
<name>A0ABV8MR20_9NEIS</name>
<evidence type="ECO:0000313" key="3">
    <source>
        <dbReference type="Proteomes" id="UP001595791"/>
    </source>
</evidence>
<organism evidence="2 3">
    <name type="scientific">Chitinimonas lacunae</name>
    <dbReference type="NCBI Taxonomy" id="1963018"/>
    <lineage>
        <taxon>Bacteria</taxon>
        <taxon>Pseudomonadati</taxon>
        <taxon>Pseudomonadota</taxon>
        <taxon>Betaproteobacteria</taxon>
        <taxon>Neisseriales</taxon>
        <taxon>Chitinibacteraceae</taxon>
        <taxon>Chitinimonas</taxon>
    </lineage>
</organism>
<dbReference type="RefSeq" id="WP_378162946.1">
    <property type="nucleotide sequence ID" value="NZ_JBHSBU010000001.1"/>
</dbReference>
<dbReference type="InterPro" id="IPR036116">
    <property type="entry name" value="FN3_sf"/>
</dbReference>
<keyword evidence="1" id="KW-0732">Signal</keyword>
<keyword evidence="3" id="KW-1185">Reference proteome</keyword>
<comment type="caution">
    <text evidence="2">The sequence shown here is derived from an EMBL/GenBank/DDBJ whole genome shotgun (WGS) entry which is preliminary data.</text>
</comment>
<dbReference type="Proteomes" id="UP001595791">
    <property type="component" value="Unassembled WGS sequence"/>
</dbReference>
<reference evidence="3" key="1">
    <citation type="journal article" date="2019" name="Int. J. Syst. Evol. Microbiol.">
        <title>The Global Catalogue of Microorganisms (GCM) 10K type strain sequencing project: providing services to taxonomists for standard genome sequencing and annotation.</title>
        <authorList>
            <consortium name="The Broad Institute Genomics Platform"/>
            <consortium name="The Broad Institute Genome Sequencing Center for Infectious Disease"/>
            <person name="Wu L."/>
            <person name="Ma J."/>
        </authorList>
    </citation>
    <scope>NUCLEOTIDE SEQUENCE [LARGE SCALE GENOMIC DNA]</scope>
    <source>
        <strain evidence="3">LMG 29894</strain>
    </source>
</reference>
<protein>
    <recommendedName>
        <fullName evidence="4">Fibronectin type-III domain-containing protein</fullName>
    </recommendedName>
</protein>
<gene>
    <name evidence="2" type="ORF">ACFOW7_08095</name>
</gene>
<sequence>MSQPVFVVPLLCLALPALASNPSVVLSEGVLTVDLPYISVNGQAYRARLQSTDGQSFRLAEAVLSDSNPGTVEPPQLSIENGRWSLQIPRFDFAGQSYAARLSSTDPLAGFTLEAGSVVAAPGLTLTNVESGTLGLSHYSSSSRLGASWYGGPAAPDHYRLVATDTVTGRMAVTRLTPGSASSVLSDLKSGTRYRVYLQACLEAACSRRASSAPVEASTDIESWLINATAPGAANAIRLVDDANVLSYGFVYGDWAGSSLSGRVRYYYNPTVREEKGLKPALSRSVVKRDDPSSATLFDKTSGYGIVINQQTSGDPRFLGQAQAVPYAGRIRLFYEATHSDNRSRIYMLDSQDGYLGLDFNRSASATSCRNGSDFAQGGACEPTLLMGVQGDSVLANPTITDLRQFRIGYPTRDSWLWDGSGGTFMVVTADLPGASQPGGETCGYRYKFLNAYARWDGSRWSIDYRDTRCPKGFEGVQAPSIAHMGGYRYKLYFSFNTVEMGKPHNPATDTKPVKVLYGEGTSHALIFEDWESVTQAREVRYLWPDGSELSVAEESKLDDYHFFAPTGESAFQVMYTAIQTTTSGSVPFVTSARLLNP</sequence>
<evidence type="ECO:0000313" key="2">
    <source>
        <dbReference type="EMBL" id="MFC4159316.1"/>
    </source>
</evidence>
<proteinExistence type="predicted"/>
<dbReference type="EMBL" id="JBHSBU010000001">
    <property type="protein sequence ID" value="MFC4159316.1"/>
    <property type="molecule type" value="Genomic_DNA"/>
</dbReference>
<accession>A0ABV8MR20</accession>
<evidence type="ECO:0000256" key="1">
    <source>
        <dbReference type="SAM" id="SignalP"/>
    </source>
</evidence>
<dbReference type="SUPFAM" id="SSF49265">
    <property type="entry name" value="Fibronectin type III"/>
    <property type="match status" value="1"/>
</dbReference>
<feature type="chain" id="PRO_5046595368" description="Fibronectin type-III domain-containing protein" evidence="1">
    <location>
        <begin position="20"/>
        <end position="598"/>
    </location>
</feature>
<feature type="signal peptide" evidence="1">
    <location>
        <begin position="1"/>
        <end position="19"/>
    </location>
</feature>